<accession>T0KCB5</accession>
<organism evidence="2 3">
    <name type="scientific">Colletotrichum gloeosporioides (strain Cg-14)</name>
    <name type="common">Anthracnose fungus</name>
    <name type="synonym">Glomerella cingulata</name>
    <dbReference type="NCBI Taxonomy" id="1237896"/>
    <lineage>
        <taxon>Eukaryota</taxon>
        <taxon>Fungi</taxon>
        <taxon>Dikarya</taxon>
        <taxon>Ascomycota</taxon>
        <taxon>Pezizomycotina</taxon>
        <taxon>Sordariomycetes</taxon>
        <taxon>Hypocreomycetidae</taxon>
        <taxon>Glomerellales</taxon>
        <taxon>Glomerellaceae</taxon>
        <taxon>Colletotrichum</taxon>
        <taxon>Colletotrichum gloeosporioides species complex</taxon>
    </lineage>
</organism>
<gene>
    <name evidence="2" type="ORF">CGLO_09980</name>
</gene>
<dbReference type="SUPFAM" id="SSF56112">
    <property type="entry name" value="Protein kinase-like (PK-like)"/>
    <property type="match status" value="1"/>
</dbReference>
<dbReference type="PANTHER" id="PTHR37542:SF3">
    <property type="entry name" value="PRION-INHIBITION AND PROPAGATION HELO DOMAIN-CONTAINING PROTEIN"/>
    <property type="match status" value="1"/>
</dbReference>
<dbReference type="GO" id="GO:0004672">
    <property type="term" value="F:protein kinase activity"/>
    <property type="evidence" value="ECO:0007669"/>
    <property type="project" value="InterPro"/>
</dbReference>
<dbReference type="PROSITE" id="PS50011">
    <property type="entry name" value="PROTEIN_KINASE_DOM"/>
    <property type="match status" value="1"/>
</dbReference>
<dbReference type="Gene3D" id="3.40.50.1460">
    <property type="match status" value="1"/>
</dbReference>
<comment type="caution">
    <text evidence="2">The sequence shown here is derived from an EMBL/GenBank/DDBJ whole genome shotgun (WGS) entry which is preliminary data.</text>
</comment>
<protein>
    <recommendedName>
        <fullName evidence="1">Protein kinase domain-containing protein</fullName>
    </recommendedName>
</protein>
<proteinExistence type="predicted"/>
<dbReference type="OrthoDB" id="1911848at2759"/>
<dbReference type="InterPro" id="IPR000719">
    <property type="entry name" value="Prot_kinase_dom"/>
</dbReference>
<name>T0KCB5_COLGC</name>
<dbReference type="Gene3D" id="1.10.510.10">
    <property type="entry name" value="Transferase(Phosphotransferase) domain 1"/>
    <property type="match status" value="1"/>
</dbReference>
<dbReference type="STRING" id="1237896.T0KCB5"/>
<dbReference type="PANTHER" id="PTHR37542">
    <property type="entry name" value="HELO DOMAIN-CONTAINING PROTEIN-RELATED"/>
    <property type="match status" value="1"/>
</dbReference>
<dbReference type="EMBL" id="AMYD01002009">
    <property type="protein sequence ID" value="EQB50588.1"/>
    <property type="molecule type" value="Genomic_DNA"/>
</dbReference>
<dbReference type="HOGENOM" id="CLU_019783_0_0_1"/>
<sequence length="786" mass="88360">MAFEASQPSGPMADHEQDLAKELEDYRPRRAQRYSDVNVLLLSWEGGDEYFTQETVEVAEMFRTKFNYAVRRFDIPSADTHRLLNLHVAQFIEHFGGQDKLIIVYYGGHGGPSGPKDSACIWAALPSGGSEVDWSIIQPQFLGAGCDVVILLDCCHAGQAVRNRVSHTVEFLAATDKDQLTPTGKGKWPSFTRVLLDSMADMLDRSGTVTIPEIHRRMLDIRAGLVKQPFYVSMTPETSSSPIILTKWYPAGQNTSSLPTPMDSTDASATGVMNLRLRLFHPLDPKSTRSFLRWMTRDAPASIKDIELVDKILARANAVNDLGQSLIGGEVGEKENAVLLPFLSTKSQKQATKLLQELEGSFLASGQNALGDLEAVELITNIKQQTDSLASFLDDCISSLDTRSLRTLKKMASKAAQDLRHRIAMRLTLLTEEASPDQTRVDFDSQATPRQRLRMGHHSGDSVLVEYIYYEDIDEQVQERLSQQVAKISALHVEPKDPSFRTLPGLGYLHDSLYGPRFGFIFKVPNDKIGWKPSLLSGILGKVKVPLETRYRLAHDLCEALLQLHSIGWFHKNMKSDNVLIFSSNDQKSVNNRTEGRTEPVYDFERPYLIGFDCSRPEEAETRGTVDFDVDANIYRHPDRWGRPLRFTRQHDLYALGIVLMEIGMWRTLPSMDSAQKGFASVKDPERLRKFLLTSAMPRLAHATGSRYADAEFFGHLQGLFESFTAYLLSSLANEVRLRFRIQKVDFRTYGMDDVDVSALRTRELQGQCLRITGNEWDTGIGLGVQ</sequence>
<evidence type="ECO:0000259" key="1">
    <source>
        <dbReference type="PROSITE" id="PS50011"/>
    </source>
</evidence>
<reference evidence="3" key="1">
    <citation type="journal article" date="2013" name="Mol. Plant Microbe Interact.">
        <title>Global aspects of pacC regulation of pathogenicity genes in Colletotrichum gloeosporioides as revealed by transcriptome analysis.</title>
        <authorList>
            <person name="Alkan N."/>
            <person name="Meng X."/>
            <person name="Friedlander G."/>
            <person name="Reuveni E."/>
            <person name="Sukno S."/>
            <person name="Sherman A."/>
            <person name="Thon M."/>
            <person name="Fluhr R."/>
            <person name="Prusky D."/>
        </authorList>
    </citation>
    <scope>NUCLEOTIDE SEQUENCE [LARGE SCALE GENOMIC DNA]</scope>
    <source>
        <strain evidence="3">Cg-14</strain>
    </source>
</reference>
<dbReference type="AlphaFoldDB" id="T0KCB5"/>
<evidence type="ECO:0000313" key="3">
    <source>
        <dbReference type="Proteomes" id="UP000015530"/>
    </source>
</evidence>
<dbReference type="GO" id="GO:0005524">
    <property type="term" value="F:ATP binding"/>
    <property type="evidence" value="ECO:0007669"/>
    <property type="project" value="InterPro"/>
</dbReference>
<dbReference type="OMA" id="CCHASLI"/>
<feature type="domain" description="Protein kinase" evidence="1">
    <location>
        <begin position="405"/>
        <end position="751"/>
    </location>
</feature>
<evidence type="ECO:0000313" key="2">
    <source>
        <dbReference type="EMBL" id="EQB50588.1"/>
    </source>
</evidence>
<dbReference type="Proteomes" id="UP000015530">
    <property type="component" value="Unassembled WGS sequence"/>
</dbReference>
<dbReference type="InterPro" id="IPR011009">
    <property type="entry name" value="Kinase-like_dom_sf"/>
</dbReference>